<evidence type="ECO:0000259" key="15">
    <source>
        <dbReference type="PROSITE" id="PS50011"/>
    </source>
</evidence>
<dbReference type="SMART" id="SM00369">
    <property type="entry name" value="LRR_TYP"/>
    <property type="match status" value="6"/>
</dbReference>
<evidence type="ECO:0000313" key="16">
    <source>
        <dbReference type="EMBL" id="MCD7463267.1"/>
    </source>
</evidence>
<keyword evidence="4" id="KW-0808">Transferase</keyword>
<feature type="signal peptide" evidence="14">
    <location>
        <begin position="1"/>
        <end position="24"/>
    </location>
</feature>
<dbReference type="PROSITE" id="PS00108">
    <property type="entry name" value="PROTEIN_KINASE_ST"/>
    <property type="match status" value="1"/>
</dbReference>
<evidence type="ECO:0000256" key="10">
    <source>
        <dbReference type="ARBA" id="ARBA00022989"/>
    </source>
</evidence>
<dbReference type="SMART" id="SM00220">
    <property type="entry name" value="S_TKc"/>
    <property type="match status" value="1"/>
</dbReference>
<dbReference type="SMART" id="SM00365">
    <property type="entry name" value="LRR_SD22"/>
    <property type="match status" value="4"/>
</dbReference>
<dbReference type="Proteomes" id="UP000823775">
    <property type="component" value="Unassembled WGS sequence"/>
</dbReference>
<dbReference type="SUPFAM" id="SSF52047">
    <property type="entry name" value="RNI-like"/>
    <property type="match status" value="1"/>
</dbReference>
<dbReference type="InterPro" id="IPR013210">
    <property type="entry name" value="LRR_N_plant-typ"/>
</dbReference>
<dbReference type="SUPFAM" id="SSF56112">
    <property type="entry name" value="Protein kinase-like (PK-like)"/>
    <property type="match status" value="1"/>
</dbReference>
<dbReference type="InterPro" id="IPR011009">
    <property type="entry name" value="Kinase-like_dom_sf"/>
</dbReference>
<keyword evidence="9 12" id="KW-0067">ATP-binding</keyword>
<evidence type="ECO:0000256" key="6">
    <source>
        <dbReference type="ARBA" id="ARBA00022737"/>
    </source>
</evidence>
<feature type="domain" description="Protein kinase" evidence="15">
    <location>
        <begin position="799"/>
        <end position="1083"/>
    </location>
</feature>
<dbReference type="Pfam" id="PF13855">
    <property type="entry name" value="LRR_8"/>
    <property type="match status" value="1"/>
</dbReference>
<keyword evidence="3" id="KW-0433">Leucine-rich repeat</keyword>
<evidence type="ECO:0000256" key="3">
    <source>
        <dbReference type="ARBA" id="ARBA00022614"/>
    </source>
</evidence>
<dbReference type="InterPro" id="IPR051809">
    <property type="entry name" value="Plant_receptor-like_S/T_kinase"/>
</dbReference>
<evidence type="ECO:0000256" key="5">
    <source>
        <dbReference type="ARBA" id="ARBA00022692"/>
    </source>
</evidence>
<evidence type="ECO:0000256" key="4">
    <source>
        <dbReference type="ARBA" id="ARBA00022679"/>
    </source>
</evidence>
<comment type="subcellular location">
    <subcellularLocation>
        <location evidence="1">Membrane</location>
    </subcellularLocation>
</comment>
<keyword evidence="10 13" id="KW-1133">Transmembrane helix</keyword>
<dbReference type="InterPro" id="IPR008271">
    <property type="entry name" value="Ser/Thr_kinase_AS"/>
</dbReference>
<evidence type="ECO:0000256" key="12">
    <source>
        <dbReference type="PROSITE-ProRule" id="PRU10141"/>
    </source>
</evidence>
<dbReference type="PROSITE" id="PS00107">
    <property type="entry name" value="PROTEIN_KINASE_ATP"/>
    <property type="match status" value="1"/>
</dbReference>
<keyword evidence="8" id="KW-0418">Kinase</keyword>
<proteinExistence type="inferred from homology"/>
<dbReference type="InterPro" id="IPR032675">
    <property type="entry name" value="LRR_dom_sf"/>
</dbReference>
<feature type="transmembrane region" description="Helical" evidence="13">
    <location>
        <begin position="741"/>
        <end position="764"/>
    </location>
</feature>
<sequence length="1083" mass="118664">MDRSCKLLFALSIFILLQDNTSLATRPNISTDEAALLALRSHISSDPINILARNWSSSGPICSWIGITCSSRHHRVTAIDISSMQLHGTIPPHLGNLSFLVSLKISNNTFHGDLPAELGHLQRLKLIDCSSNNFSGVIPSFLSLLPNLRFVYLSYSQFSGEIPSSLSNLTKLEKLILERNFLEGEIPREIGDLHYLTVIDLQYNQLTGYIPSSIFNITTMQVIALTDNNLTGKLPASIWDHLPNLEGLHLSKNYLSGVIPQNLEKCRKLQVLALSFNEFTGTVPRELGNLTALTKLSIPALHLEGEIPVELGNLKKLQRLDLSHNKLSGSVPASIFNMSALQLLGLQLNKLSGTLPSDLGRGMPNIEEFLCGGNNLRGFISASISNSSRLRVIDFSGNSFSGPIPESLGNLEYLEILSLGENNFFSDSTFSFLASLTNCRNLRVLSFGDNPLDGVLPASVGNLSNSLTSFEGNSCKLKGVIPQEIGNLTRMTKISLFNNELSGHIPNMVQGMLNLQEFYLQSNKIEGSIPDFICSLKNLGALDLSRNQFSGSVPPCLGNATSLRKLYLAYNRLNSILPASLGILQDLIEFDVSSNLLSGQIPLESGYLKAATLIDLSKNYFSGKIPSTLGGLNKLINLSLAHNRLEGPIPESFGKMLSLEFLDLCYNNLSGEIPKSLEALVYLKYMNISFNKLSGEIPTGGPFANLTSQSFLSNDALCGDSRFNVKPCLTKSSKKSRTKRVLTGLFILLGIGSLLTLAVGFVVLELRNTKKSASQADVSLVKGHARISYHELEQATEGFNESNLLGNGSFSMVYKGILKDGTLIAAKVFNVQLEGAFKSFDTECEILRNLHHRNLTKVITSCSNLDFKALVLEYMPNGTLGKWLYSHNLFLNLCQRLDIMIDIASAMDYLHNGYSTPVVHCDLKPSNVLLDQEMVGHVSDFGIAKLLAEGEAVVQTRTIATIGYIAPEYGQDGIVSMSCDVYSFGILIMETFTRMRPSDEIFTGDLSIQRWVSDSFPSGIHKVVDSNLVQPGDEQIDAKMQCLLSIMELALSCSLVAPDARISMEDALSTLKRIRLQLVSSHH</sequence>
<keyword evidence="6" id="KW-0677">Repeat</keyword>
<dbReference type="Gene3D" id="3.30.200.20">
    <property type="entry name" value="Phosphorylase Kinase, domain 1"/>
    <property type="match status" value="1"/>
</dbReference>
<dbReference type="Pfam" id="PF00069">
    <property type="entry name" value="Pkinase"/>
    <property type="match status" value="1"/>
</dbReference>
<keyword evidence="17" id="KW-1185">Reference proteome</keyword>
<evidence type="ECO:0000256" key="9">
    <source>
        <dbReference type="ARBA" id="ARBA00022840"/>
    </source>
</evidence>
<keyword evidence="11 13" id="KW-0472">Membrane</keyword>
<keyword evidence="14" id="KW-0732">Signal</keyword>
<protein>
    <recommendedName>
        <fullName evidence="15">Protein kinase domain-containing protein</fullName>
    </recommendedName>
</protein>
<evidence type="ECO:0000256" key="14">
    <source>
        <dbReference type="SAM" id="SignalP"/>
    </source>
</evidence>
<reference evidence="16 17" key="1">
    <citation type="journal article" date="2021" name="BMC Genomics">
        <title>Datura genome reveals duplications of psychoactive alkaloid biosynthetic genes and high mutation rate following tissue culture.</title>
        <authorList>
            <person name="Rajewski A."/>
            <person name="Carter-House D."/>
            <person name="Stajich J."/>
            <person name="Litt A."/>
        </authorList>
    </citation>
    <scope>NUCLEOTIDE SEQUENCE [LARGE SCALE GENOMIC DNA]</scope>
    <source>
        <strain evidence="16">AR-01</strain>
    </source>
</reference>
<evidence type="ECO:0000256" key="8">
    <source>
        <dbReference type="ARBA" id="ARBA00022777"/>
    </source>
</evidence>
<feature type="chain" id="PRO_5047134761" description="Protein kinase domain-containing protein" evidence="14">
    <location>
        <begin position="25"/>
        <end position="1083"/>
    </location>
</feature>
<keyword evidence="5 13" id="KW-0812">Transmembrane</keyword>
<dbReference type="Pfam" id="PF08263">
    <property type="entry name" value="LRRNT_2"/>
    <property type="match status" value="1"/>
</dbReference>
<evidence type="ECO:0000256" key="2">
    <source>
        <dbReference type="ARBA" id="ARBA00008684"/>
    </source>
</evidence>
<dbReference type="Pfam" id="PF00560">
    <property type="entry name" value="LRR_1"/>
    <property type="match status" value="11"/>
</dbReference>
<dbReference type="EMBL" id="JACEIK010000874">
    <property type="protein sequence ID" value="MCD7463267.1"/>
    <property type="molecule type" value="Genomic_DNA"/>
</dbReference>
<organism evidence="16 17">
    <name type="scientific">Datura stramonium</name>
    <name type="common">Jimsonweed</name>
    <name type="synonym">Common thornapple</name>
    <dbReference type="NCBI Taxonomy" id="4076"/>
    <lineage>
        <taxon>Eukaryota</taxon>
        <taxon>Viridiplantae</taxon>
        <taxon>Streptophyta</taxon>
        <taxon>Embryophyta</taxon>
        <taxon>Tracheophyta</taxon>
        <taxon>Spermatophyta</taxon>
        <taxon>Magnoliopsida</taxon>
        <taxon>eudicotyledons</taxon>
        <taxon>Gunneridae</taxon>
        <taxon>Pentapetalae</taxon>
        <taxon>asterids</taxon>
        <taxon>lamiids</taxon>
        <taxon>Solanales</taxon>
        <taxon>Solanaceae</taxon>
        <taxon>Solanoideae</taxon>
        <taxon>Datureae</taxon>
        <taxon>Datura</taxon>
    </lineage>
</organism>
<dbReference type="SUPFAM" id="SSF52058">
    <property type="entry name" value="L domain-like"/>
    <property type="match status" value="1"/>
</dbReference>
<evidence type="ECO:0000256" key="11">
    <source>
        <dbReference type="ARBA" id="ARBA00023136"/>
    </source>
</evidence>
<dbReference type="PANTHER" id="PTHR27008:SF602">
    <property type="entry name" value="LRR RECEPTOR-LIKE SERINE_THREONINE-PROTEIN KINASE EFR"/>
    <property type="match status" value="1"/>
</dbReference>
<dbReference type="InterPro" id="IPR000719">
    <property type="entry name" value="Prot_kinase_dom"/>
</dbReference>
<comment type="similarity">
    <text evidence="2">Belongs to the protein kinase superfamily. Ser/Thr protein kinase family.</text>
</comment>
<evidence type="ECO:0000256" key="7">
    <source>
        <dbReference type="ARBA" id="ARBA00022741"/>
    </source>
</evidence>
<feature type="binding site" evidence="12">
    <location>
        <position position="827"/>
    </location>
    <ligand>
        <name>ATP</name>
        <dbReference type="ChEBI" id="CHEBI:30616"/>
    </ligand>
</feature>
<dbReference type="PROSITE" id="PS50011">
    <property type="entry name" value="PROTEIN_KINASE_DOM"/>
    <property type="match status" value="1"/>
</dbReference>
<gene>
    <name evidence="16" type="ORF">HAX54_050234</name>
</gene>
<evidence type="ECO:0000256" key="13">
    <source>
        <dbReference type="SAM" id="Phobius"/>
    </source>
</evidence>
<dbReference type="InterPro" id="IPR003591">
    <property type="entry name" value="Leu-rich_rpt_typical-subtyp"/>
</dbReference>
<evidence type="ECO:0000256" key="1">
    <source>
        <dbReference type="ARBA" id="ARBA00004370"/>
    </source>
</evidence>
<accession>A0ABS8SW50</accession>
<dbReference type="InterPro" id="IPR017441">
    <property type="entry name" value="Protein_kinase_ATP_BS"/>
</dbReference>
<keyword evidence="7 12" id="KW-0547">Nucleotide-binding</keyword>
<dbReference type="Gene3D" id="1.10.510.10">
    <property type="entry name" value="Transferase(Phosphotransferase) domain 1"/>
    <property type="match status" value="1"/>
</dbReference>
<name>A0ABS8SW50_DATST</name>
<dbReference type="InterPro" id="IPR001611">
    <property type="entry name" value="Leu-rich_rpt"/>
</dbReference>
<evidence type="ECO:0000313" key="17">
    <source>
        <dbReference type="Proteomes" id="UP000823775"/>
    </source>
</evidence>
<dbReference type="PANTHER" id="PTHR27008">
    <property type="entry name" value="OS04G0122200 PROTEIN"/>
    <property type="match status" value="1"/>
</dbReference>
<comment type="caution">
    <text evidence="16">The sequence shown here is derived from an EMBL/GenBank/DDBJ whole genome shotgun (WGS) entry which is preliminary data.</text>
</comment>
<dbReference type="Gene3D" id="3.80.10.10">
    <property type="entry name" value="Ribonuclease Inhibitor"/>
    <property type="match status" value="4"/>
</dbReference>